<keyword evidence="1" id="KW-0560">Oxidoreductase</keyword>
<gene>
    <name evidence="3" type="ORF">EPD60_10670</name>
</gene>
<dbReference type="InterPro" id="IPR050700">
    <property type="entry name" value="YIM1/Zinc_Alcohol_DH_Fams"/>
</dbReference>
<dbReference type="PANTHER" id="PTHR11695:SF294">
    <property type="entry name" value="RETICULON-4-INTERACTING PROTEIN 1, MITOCHONDRIAL"/>
    <property type="match status" value="1"/>
</dbReference>
<evidence type="ECO:0000256" key="1">
    <source>
        <dbReference type="ARBA" id="ARBA00023002"/>
    </source>
</evidence>
<dbReference type="InterPro" id="IPR011032">
    <property type="entry name" value="GroES-like_sf"/>
</dbReference>
<dbReference type="PANTHER" id="PTHR11695">
    <property type="entry name" value="ALCOHOL DEHYDROGENASE RELATED"/>
    <property type="match status" value="1"/>
</dbReference>
<dbReference type="SUPFAM" id="SSF51735">
    <property type="entry name" value="NAD(P)-binding Rossmann-fold domains"/>
    <property type="match status" value="1"/>
</dbReference>
<dbReference type="Gene3D" id="3.40.50.720">
    <property type="entry name" value="NAD(P)-binding Rossmann-like Domain"/>
    <property type="match status" value="1"/>
</dbReference>
<dbReference type="SUPFAM" id="SSF50129">
    <property type="entry name" value="GroES-like"/>
    <property type="match status" value="1"/>
</dbReference>
<organism evidence="3 4">
    <name type="scientific">Flaviaesturariibacter flavus</name>
    <dbReference type="NCBI Taxonomy" id="2502780"/>
    <lineage>
        <taxon>Bacteria</taxon>
        <taxon>Pseudomonadati</taxon>
        <taxon>Bacteroidota</taxon>
        <taxon>Chitinophagia</taxon>
        <taxon>Chitinophagales</taxon>
        <taxon>Chitinophagaceae</taxon>
        <taxon>Flaviaestuariibacter</taxon>
    </lineage>
</organism>
<dbReference type="GO" id="GO:0016491">
    <property type="term" value="F:oxidoreductase activity"/>
    <property type="evidence" value="ECO:0007669"/>
    <property type="project" value="UniProtKB-KW"/>
</dbReference>
<sequence>MKAIVLNGAGGTDRLQVTEVEKPRPAEGELLVRVRAISVNPVDIKTRKGGAFYAQLEQQGPVILGWDVSGLVEAAGPGAQRFKVGDDVFGMVNFPGAGKAYAEYVTAPEAHFARKPEHISHEAAAATTLAALTAWQVLVHEGGLQAGQRVLVHAAAGGVGHFAVQIARERGATVYGTASEANHEFVRGLGAALVIDYRSEDFRDRLKDIDLVLDPVGGETALRSLDVLRPGGQLISIVGGAKEPVATTATERGLTARNYLVHSSGADMEALARLMADGKLVPTVGHVVPFGEMAAAHAQVESGHTRGKVVLTLR</sequence>
<dbReference type="GO" id="GO:0008270">
    <property type="term" value="F:zinc ion binding"/>
    <property type="evidence" value="ECO:0007669"/>
    <property type="project" value="InterPro"/>
</dbReference>
<dbReference type="RefSeq" id="WP_131449436.1">
    <property type="nucleotide sequence ID" value="NZ_SJZI01000042.1"/>
</dbReference>
<dbReference type="InterPro" id="IPR013154">
    <property type="entry name" value="ADH-like_N"/>
</dbReference>
<dbReference type="SMART" id="SM00829">
    <property type="entry name" value="PKS_ER"/>
    <property type="match status" value="1"/>
</dbReference>
<reference evidence="3 4" key="1">
    <citation type="submission" date="2019-03" db="EMBL/GenBank/DDBJ databases">
        <authorList>
            <person name="Kim M.K.M."/>
        </authorList>
    </citation>
    <scope>NUCLEOTIDE SEQUENCE [LARGE SCALE GENOMIC DNA]</scope>
    <source>
        <strain evidence="3 4">17J68-12</strain>
    </source>
</reference>
<dbReference type="Gene3D" id="3.90.180.10">
    <property type="entry name" value="Medium-chain alcohol dehydrogenases, catalytic domain"/>
    <property type="match status" value="1"/>
</dbReference>
<feature type="domain" description="Enoyl reductase (ER)" evidence="2">
    <location>
        <begin position="10"/>
        <end position="311"/>
    </location>
</feature>
<comment type="caution">
    <text evidence="3">The sequence shown here is derived from an EMBL/GenBank/DDBJ whole genome shotgun (WGS) entry which is preliminary data.</text>
</comment>
<protein>
    <submittedName>
        <fullName evidence="3">NADP-dependent oxidoreductase</fullName>
    </submittedName>
</protein>
<evidence type="ECO:0000259" key="2">
    <source>
        <dbReference type="SMART" id="SM00829"/>
    </source>
</evidence>
<accession>A0A4R1BBP5</accession>
<evidence type="ECO:0000313" key="3">
    <source>
        <dbReference type="EMBL" id="TCJ14445.1"/>
    </source>
</evidence>
<dbReference type="InterPro" id="IPR036291">
    <property type="entry name" value="NAD(P)-bd_dom_sf"/>
</dbReference>
<evidence type="ECO:0000313" key="4">
    <source>
        <dbReference type="Proteomes" id="UP000295334"/>
    </source>
</evidence>
<name>A0A4R1BBP5_9BACT</name>
<proteinExistence type="predicted"/>
<dbReference type="Pfam" id="PF08240">
    <property type="entry name" value="ADH_N"/>
    <property type="match status" value="1"/>
</dbReference>
<dbReference type="InterPro" id="IPR020843">
    <property type="entry name" value="ER"/>
</dbReference>
<keyword evidence="4" id="KW-1185">Reference proteome</keyword>
<dbReference type="EMBL" id="SJZI01000042">
    <property type="protein sequence ID" value="TCJ14445.1"/>
    <property type="molecule type" value="Genomic_DNA"/>
</dbReference>
<dbReference type="OrthoDB" id="634508at2"/>
<dbReference type="CDD" id="cd05289">
    <property type="entry name" value="MDR_like_2"/>
    <property type="match status" value="1"/>
</dbReference>
<dbReference type="PROSITE" id="PS01162">
    <property type="entry name" value="QOR_ZETA_CRYSTAL"/>
    <property type="match status" value="1"/>
</dbReference>
<dbReference type="Proteomes" id="UP000295334">
    <property type="component" value="Unassembled WGS sequence"/>
</dbReference>
<dbReference type="AlphaFoldDB" id="A0A4R1BBP5"/>
<dbReference type="Pfam" id="PF13602">
    <property type="entry name" value="ADH_zinc_N_2"/>
    <property type="match status" value="1"/>
</dbReference>
<dbReference type="InterPro" id="IPR002364">
    <property type="entry name" value="Quin_OxRdtase/zeta-crystal_CS"/>
</dbReference>